<keyword evidence="2 7" id="KW-0238">DNA-binding</keyword>
<dbReference type="Pfam" id="PF00216">
    <property type="entry name" value="Bac_DNA_binding"/>
    <property type="match status" value="1"/>
</dbReference>
<keyword evidence="5" id="KW-0472">Membrane</keyword>
<gene>
    <name evidence="7" type="ORF">LX73_0843</name>
</gene>
<dbReference type="InterPro" id="IPR036779">
    <property type="entry name" value="LysM_dom_sf"/>
</dbReference>
<keyword evidence="8" id="KW-1185">Reference proteome</keyword>
<dbReference type="PANTHER" id="PTHR33175:SF2">
    <property type="entry name" value="INTEGRATION HOST FACTOR SUBUNIT ALPHA"/>
    <property type="match status" value="1"/>
</dbReference>
<feature type="compositionally biased region" description="Acidic residues" evidence="4">
    <location>
        <begin position="125"/>
        <end position="147"/>
    </location>
</feature>
<dbReference type="PANTHER" id="PTHR33175">
    <property type="entry name" value="DNA-BINDING PROTEIN HU"/>
    <property type="match status" value="1"/>
</dbReference>
<keyword evidence="5" id="KW-1133">Transmembrane helix</keyword>
<dbReference type="OrthoDB" id="9811567at2"/>
<comment type="similarity">
    <text evidence="1 3">Belongs to the bacterial histone-like protein family.</text>
</comment>
<dbReference type="SUPFAM" id="SSF47729">
    <property type="entry name" value="IHF-like DNA-binding proteins"/>
    <property type="match status" value="1"/>
</dbReference>
<feature type="domain" description="LysM" evidence="6">
    <location>
        <begin position="462"/>
        <end position="510"/>
    </location>
</feature>
<dbReference type="Proteomes" id="UP000324595">
    <property type="component" value="Unassembled WGS sequence"/>
</dbReference>
<dbReference type="SMART" id="SM00411">
    <property type="entry name" value="BHL"/>
    <property type="match status" value="1"/>
</dbReference>
<dbReference type="Gene3D" id="4.10.520.10">
    <property type="entry name" value="IHF-like DNA-binding proteins"/>
    <property type="match status" value="1"/>
</dbReference>
<feature type="transmembrane region" description="Helical" evidence="5">
    <location>
        <begin position="358"/>
        <end position="380"/>
    </location>
</feature>
<feature type="compositionally biased region" description="Basic residues" evidence="4">
    <location>
        <begin position="457"/>
        <end position="466"/>
    </location>
</feature>
<feature type="compositionally biased region" description="Polar residues" evidence="4">
    <location>
        <begin position="386"/>
        <end position="414"/>
    </location>
</feature>
<evidence type="ECO:0000256" key="1">
    <source>
        <dbReference type="ARBA" id="ARBA00010529"/>
    </source>
</evidence>
<evidence type="ECO:0000313" key="8">
    <source>
        <dbReference type="Proteomes" id="UP000324595"/>
    </source>
</evidence>
<dbReference type="GO" id="GO:0030527">
    <property type="term" value="F:structural constituent of chromatin"/>
    <property type="evidence" value="ECO:0007669"/>
    <property type="project" value="InterPro"/>
</dbReference>
<feature type="compositionally biased region" description="Basic and acidic residues" evidence="4">
    <location>
        <begin position="294"/>
        <end position="312"/>
    </location>
</feature>
<dbReference type="Gene3D" id="3.10.350.10">
    <property type="entry name" value="LysM domain"/>
    <property type="match status" value="1"/>
</dbReference>
<dbReference type="InterPro" id="IPR018392">
    <property type="entry name" value="LysM"/>
</dbReference>
<dbReference type="InterPro" id="IPR010992">
    <property type="entry name" value="IHF-like_DNA-bd_dom_sf"/>
</dbReference>
<evidence type="ECO:0000256" key="4">
    <source>
        <dbReference type="SAM" id="MobiDB-lite"/>
    </source>
</evidence>
<feature type="compositionally biased region" description="Low complexity" evidence="4">
    <location>
        <begin position="424"/>
        <end position="442"/>
    </location>
</feature>
<dbReference type="EMBL" id="VNHY01000001">
    <property type="protein sequence ID" value="TYP95535.1"/>
    <property type="molecule type" value="Genomic_DNA"/>
</dbReference>
<feature type="compositionally biased region" description="Basic and acidic residues" evidence="4">
    <location>
        <begin position="100"/>
        <end position="113"/>
    </location>
</feature>
<feature type="compositionally biased region" description="Acidic residues" evidence="4">
    <location>
        <begin position="252"/>
        <end position="267"/>
    </location>
</feature>
<organism evidence="7 8">
    <name type="scientific">Fodinibius salinus</name>
    <dbReference type="NCBI Taxonomy" id="860790"/>
    <lineage>
        <taxon>Bacteria</taxon>
        <taxon>Pseudomonadati</taxon>
        <taxon>Balneolota</taxon>
        <taxon>Balneolia</taxon>
        <taxon>Balneolales</taxon>
        <taxon>Balneolaceae</taxon>
        <taxon>Fodinibius</taxon>
    </lineage>
</organism>
<evidence type="ECO:0000256" key="5">
    <source>
        <dbReference type="SAM" id="Phobius"/>
    </source>
</evidence>
<dbReference type="AlphaFoldDB" id="A0A5D3YMX5"/>
<proteinExistence type="inferred from homology"/>
<evidence type="ECO:0000256" key="2">
    <source>
        <dbReference type="ARBA" id="ARBA00023125"/>
    </source>
</evidence>
<dbReference type="PROSITE" id="PS51782">
    <property type="entry name" value="LYSM"/>
    <property type="match status" value="1"/>
</dbReference>
<dbReference type="InterPro" id="IPR000119">
    <property type="entry name" value="Hist_DNA-bd"/>
</dbReference>
<feature type="region of interest" description="Disordered" evidence="4">
    <location>
        <begin position="386"/>
        <end position="466"/>
    </location>
</feature>
<dbReference type="CDD" id="cd00118">
    <property type="entry name" value="LysM"/>
    <property type="match status" value="1"/>
</dbReference>
<accession>A0A5D3YMX5</accession>
<reference evidence="7 8" key="1">
    <citation type="submission" date="2019-07" db="EMBL/GenBank/DDBJ databases">
        <title>Genomic Encyclopedia of Archaeal and Bacterial Type Strains, Phase II (KMG-II): from individual species to whole genera.</title>
        <authorList>
            <person name="Goeker M."/>
        </authorList>
    </citation>
    <scope>NUCLEOTIDE SEQUENCE [LARGE SCALE GENOMIC DNA]</scope>
    <source>
        <strain evidence="7 8">DSM 21935</strain>
    </source>
</reference>
<keyword evidence="5" id="KW-0812">Transmembrane</keyword>
<dbReference type="GO" id="GO:0003677">
    <property type="term" value="F:DNA binding"/>
    <property type="evidence" value="ECO:0007669"/>
    <property type="project" value="UniProtKB-KW"/>
</dbReference>
<evidence type="ECO:0000313" key="7">
    <source>
        <dbReference type="EMBL" id="TYP95535.1"/>
    </source>
</evidence>
<feature type="compositionally biased region" description="Acidic residues" evidence="4">
    <location>
        <begin position="189"/>
        <end position="201"/>
    </location>
</feature>
<comment type="caution">
    <text evidence="7">The sequence shown here is derived from an EMBL/GenBank/DDBJ whole genome shotgun (WGS) entry which is preliminary data.</text>
</comment>
<feature type="compositionally biased region" description="Basic and acidic residues" evidence="4">
    <location>
        <begin position="175"/>
        <end position="188"/>
    </location>
</feature>
<dbReference type="GO" id="GO:0005829">
    <property type="term" value="C:cytosol"/>
    <property type="evidence" value="ECO:0007669"/>
    <property type="project" value="TreeGrafter"/>
</dbReference>
<evidence type="ECO:0000259" key="6">
    <source>
        <dbReference type="PROSITE" id="PS51782"/>
    </source>
</evidence>
<dbReference type="CDD" id="cd13832">
    <property type="entry name" value="IHF"/>
    <property type="match status" value="1"/>
</dbReference>
<feature type="compositionally biased region" description="Basic and acidic residues" evidence="4">
    <location>
        <begin position="325"/>
        <end position="339"/>
    </location>
</feature>
<evidence type="ECO:0000256" key="3">
    <source>
        <dbReference type="RuleBase" id="RU003939"/>
    </source>
</evidence>
<name>A0A5D3YMX5_9BACT</name>
<feature type="region of interest" description="Disordered" evidence="4">
    <location>
        <begin position="100"/>
        <end position="351"/>
    </location>
</feature>
<dbReference type="PRINTS" id="PR01727">
    <property type="entry name" value="DNABINDINGHU"/>
</dbReference>
<dbReference type="RefSeq" id="WP_148898199.1">
    <property type="nucleotide sequence ID" value="NZ_VNHY01000001.1"/>
</dbReference>
<sequence>MSEKVTFQELIESIAEETDNTEQFTHDFLKDFAEVINGGLQQNDTVNIAGFGKFKLRKMEEREGYNPQTEEKITIPPHNKVVFKPYKDLRELVNAPYAHLEPELIKEEDSSVKEEEDTSSPTTSETDEGPAENIESDQDTTTEEENEITPQVTAEESAPQDTASADDTTTDQSDDTEKSKVSNEKTEQEQDPFDFDNDDAEAPNSLLQEIADEDDNEDHESTEDLTDDSSVDDDDIVEFQESPAQEESKDEKEDENVEEFDEDDEKDDAPAWLDAMVGPEASGKIQHSDEEDDQKSKKQGQEPQHTDSKEDKESDETYMPGNESSEDKKEGEQIEEKPKTANPNMDRNMRNRNSGSSLGIWIAAAVILLMLAGGVLYFSLMSDTNQRRSNTQKVASTSTVQKNDASQRQEQSADQQKETRSENKQQSTSQKQPQKSAQQPTAEKSSGNKSSADKTATKNKKVSHSIKKGQTLWSIAEDKYGNPRLWPWIYGKNDTLTNPHVIQTGRLLTVPLPSGNQNRLSQSDSVGVAKGFLSTYQWYRNNEPSKAKNHLWVAMQYHENIRDLATTKIDQADLSYANRFR</sequence>
<protein>
    <submittedName>
        <fullName evidence="7">Nucleoid DNA-binding protein</fullName>
    </submittedName>
</protein>
<feature type="compositionally biased region" description="Acidic residues" evidence="4">
    <location>
        <begin position="210"/>
        <end position="238"/>
    </location>
</feature>